<dbReference type="PANTHER" id="PTHR30146">
    <property type="entry name" value="LACI-RELATED TRANSCRIPTIONAL REPRESSOR"/>
    <property type="match status" value="1"/>
</dbReference>
<keyword evidence="6" id="KW-1185">Reference proteome</keyword>
<dbReference type="EMBL" id="CP007142">
    <property type="protein sequence ID" value="AJQ93216.1"/>
    <property type="molecule type" value="Genomic_DNA"/>
</dbReference>
<reference evidence="5 6" key="1">
    <citation type="submission" date="2014-01" db="EMBL/GenBank/DDBJ databases">
        <title>Full genme sequencing of cellulolytic bacterium Gynuella sunshinyii YC6258T gen. nov., sp. nov.</title>
        <authorList>
            <person name="Khan H."/>
            <person name="Chung E.J."/>
            <person name="Chung Y.R."/>
        </authorList>
    </citation>
    <scope>NUCLEOTIDE SEQUENCE [LARGE SCALE GENOMIC DNA]</scope>
    <source>
        <strain evidence="5 6">YC6258</strain>
    </source>
</reference>
<dbReference type="SUPFAM" id="SSF53822">
    <property type="entry name" value="Periplasmic binding protein-like I"/>
    <property type="match status" value="1"/>
</dbReference>
<dbReference type="AlphaFoldDB" id="A0A0C5VGA7"/>
<keyword evidence="5" id="KW-0813">Transport</keyword>
<evidence type="ECO:0000259" key="4">
    <source>
        <dbReference type="PROSITE" id="PS50932"/>
    </source>
</evidence>
<evidence type="ECO:0000256" key="3">
    <source>
        <dbReference type="ARBA" id="ARBA00023163"/>
    </source>
</evidence>
<dbReference type="InterPro" id="IPR025997">
    <property type="entry name" value="SBP_2_dom"/>
</dbReference>
<feature type="domain" description="HTH lacI-type" evidence="4">
    <location>
        <begin position="9"/>
        <end position="50"/>
    </location>
</feature>
<accession>A0A0C5VGA7</accession>
<gene>
    <name evidence="5" type="ORF">YC6258_01169</name>
</gene>
<dbReference type="SUPFAM" id="SSF47413">
    <property type="entry name" value="lambda repressor-like DNA-binding domains"/>
    <property type="match status" value="1"/>
</dbReference>
<keyword evidence="1" id="KW-0805">Transcription regulation</keyword>
<dbReference type="Gene3D" id="3.40.50.2300">
    <property type="match status" value="2"/>
</dbReference>
<dbReference type="PROSITE" id="PS50932">
    <property type="entry name" value="HTH_LACI_2"/>
    <property type="match status" value="1"/>
</dbReference>
<dbReference type="OrthoDB" id="5756154at2"/>
<dbReference type="STRING" id="1445510.YC6258_01169"/>
<dbReference type="Proteomes" id="UP000032266">
    <property type="component" value="Chromosome"/>
</dbReference>
<name>A0A0C5VGA7_9GAMM</name>
<dbReference type="KEGG" id="gsn:YC6258_01169"/>
<dbReference type="HOGENOM" id="CLU_037628_0_0_6"/>
<dbReference type="GO" id="GO:0055085">
    <property type="term" value="P:transmembrane transport"/>
    <property type="evidence" value="ECO:0007669"/>
    <property type="project" value="UniProtKB-ARBA"/>
</dbReference>
<evidence type="ECO:0000256" key="2">
    <source>
        <dbReference type="ARBA" id="ARBA00023125"/>
    </source>
</evidence>
<protein>
    <submittedName>
        <fullName evidence="5">ABC-type sugar transport system, periplasmic component</fullName>
    </submittedName>
</protein>
<dbReference type="Gene3D" id="1.10.260.40">
    <property type="entry name" value="lambda repressor-like DNA-binding domains"/>
    <property type="match status" value="1"/>
</dbReference>
<dbReference type="Pfam" id="PF13407">
    <property type="entry name" value="Peripla_BP_4"/>
    <property type="match status" value="1"/>
</dbReference>
<evidence type="ECO:0000313" key="6">
    <source>
        <dbReference type="Proteomes" id="UP000032266"/>
    </source>
</evidence>
<dbReference type="PANTHER" id="PTHR30146:SF152">
    <property type="entry name" value="TRANSCRIPTIONAL REGULATORY PROTEIN"/>
    <property type="match status" value="1"/>
</dbReference>
<keyword evidence="2" id="KW-0238">DNA-binding</keyword>
<dbReference type="InterPro" id="IPR028082">
    <property type="entry name" value="Peripla_BP_I"/>
</dbReference>
<dbReference type="CDD" id="cd01392">
    <property type="entry name" value="HTH_LacI"/>
    <property type="match status" value="1"/>
</dbReference>
<dbReference type="RefSeq" id="WP_052830071.1">
    <property type="nucleotide sequence ID" value="NZ_CP007142.1"/>
</dbReference>
<sequence length="361" mass="39569">MAREYPKRPTLKAVADRAGVSLATVDRVLNQRSNVNQHTRERVLTAMAALSGNIGHTAAVPFSRAEKTLHYGFVMESGIAFIQSIQTAIAQAENSLTGLNVRLHSYTMPPIFNLPAFLQLLRQAAAENDGLILVCREDPAIAACVNQIISEGIPIVCLTNDLSDIAHLGYVGVNHVSAGRTAGHFMGHYIGDREGEIVLVVSAPFRSQYERELGFRRILREEFPNLTIRESLNNCDRDEESYQNLSELFRNGIKPLGVYNLAGGNVGVAKAIEEAGWTGDIVFIGHELNADSYTLLANKQAHVIIDQDLQTETMTAVCTLLHHHGVVHQAPSLVPATPIITIRENIGMQTQPGSTPLFFRM</sequence>
<proteinExistence type="predicted"/>
<dbReference type="InterPro" id="IPR000843">
    <property type="entry name" value="HTH_LacI"/>
</dbReference>
<evidence type="ECO:0000313" key="5">
    <source>
        <dbReference type="EMBL" id="AJQ93216.1"/>
    </source>
</evidence>
<dbReference type="CDD" id="cd06307">
    <property type="entry name" value="PBP1_sugar_binding"/>
    <property type="match status" value="1"/>
</dbReference>
<dbReference type="InterPro" id="IPR010982">
    <property type="entry name" value="Lambda_DNA-bd_dom_sf"/>
</dbReference>
<dbReference type="SMART" id="SM00354">
    <property type="entry name" value="HTH_LACI"/>
    <property type="match status" value="1"/>
</dbReference>
<keyword evidence="5" id="KW-0762">Sugar transport</keyword>
<dbReference type="Pfam" id="PF00356">
    <property type="entry name" value="LacI"/>
    <property type="match status" value="1"/>
</dbReference>
<dbReference type="GO" id="GO:0000976">
    <property type="term" value="F:transcription cis-regulatory region binding"/>
    <property type="evidence" value="ECO:0007669"/>
    <property type="project" value="TreeGrafter"/>
</dbReference>
<keyword evidence="3" id="KW-0804">Transcription</keyword>
<dbReference type="GO" id="GO:0003700">
    <property type="term" value="F:DNA-binding transcription factor activity"/>
    <property type="evidence" value="ECO:0007669"/>
    <property type="project" value="TreeGrafter"/>
</dbReference>
<evidence type="ECO:0000256" key="1">
    <source>
        <dbReference type="ARBA" id="ARBA00023015"/>
    </source>
</evidence>
<organism evidence="5 6">
    <name type="scientific">Gynuella sunshinyii YC6258</name>
    <dbReference type="NCBI Taxonomy" id="1445510"/>
    <lineage>
        <taxon>Bacteria</taxon>
        <taxon>Pseudomonadati</taxon>
        <taxon>Pseudomonadota</taxon>
        <taxon>Gammaproteobacteria</taxon>
        <taxon>Oceanospirillales</taxon>
        <taxon>Saccharospirillaceae</taxon>
        <taxon>Gynuella</taxon>
    </lineage>
</organism>